<comment type="subcellular location">
    <subcellularLocation>
        <location evidence="3">Secreted</location>
    </subcellularLocation>
</comment>
<evidence type="ECO:0000256" key="1">
    <source>
        <dbReference type="ARBA" id="ARBA00000798"/>
    </source>
</evidence>
<dbReference type="Gene3D" id="3.30.870.10">
    <property type="entry name" value="Endonuclease Chain A"/>
    <property type="match status" value="2"/>
</dbReference>
<feature type="domain" description="PLD phosphodiesterase" evidence="12">
    <location>
        <begin position="88"/>
        <end position="115"/>
    </location>
</feature>
<dbReference type="InterPro" id="IPR051406">
    <property type="entry name" value="PLD_domain"/>
</dbReference>
<feature type="domain" description="PLD phosphodiesterase" evidence="12">
    <location>
        <begin position="240"/>
        <end position="267"/>
    </location>
</feature>
<dbReference type="InterPro" id="IPR001736">
    <property type="entry name" value="PLipase_D/transphosphatidylase"/>
</dbReference>
<evidence type="ECO:0000256" key="5">
    <source>
        <dbReference type="ARBA" id="ARBA00012027"/>
    </source>
</evidence>
<gene>
    <name evidence="13" type="ORF">SAMN02745911_3735</name>
</gene>
<comment type="function">
    <text evidence="2">Could be a virulence factor.</text>
</comment>
<evidence type="ECO:0000256" key="10">
    <source>
        <dbReference type="ARBA" id="ARBA00023098"/>
    </source>
</evidence>
<evidence type="ECO:0000256" key="11">
    <source>
        <dbReference type="ARBA" id="ARBA00029594"/>
    </source>
</evidence>
<dbReference type="SMART" id="SM00155">
    <property type="entry name" value="PLDc"/>
    <property type="match status" value="2"/>
</dbReference>
<dbReference type="PANTHER" id="PTHR43856">
    <property type="entry name" value="CARDIOLIPIN HYDROLASE"/>
    <property type="match status" value="1"/>
</dbReference>
<proteinExistence type="inferred from homology"/>
<evidence type="ECO:0000256" key="4">
    <source>
        <dbReference type="ARBA" id="ARBA00008664"/>
    </source>
</evidence>
<dbReference type="SUPFAM" id="SSF56024">
    <property type="entry name" value="Phospholipase D/nuclease"/>
    <property type="match status" value="2"/>
</dbReference>
<dbReference type="PROSITE" id="PS50035">
    <property type="entry name" value="PLD"/>
    <property type="match status" value="2"/>
</dbReference>
<dbReference type="EC" id="3.1.4.4" evidence="5"/>
<dbReference type="EMBL" id="FQZC01000005">
    <property type="protein sequence ID" value="SHJ93326.1"/>
    <property type="molecule type" value="Genomic_DNA"/>
</dbReference>
<keyword evidence="9" id="KW-0442">Lipid degradation</keyword>
<keyword evidence="10" id="KW-0443">Lipid metabolism</keyword>
<dbReference type="Pfam" id="PF13091">
    <property type="entry name" value="PLDc_2"/>
    <property type="match status" value="2"/>
</dbReference>
<name>A0ABY1IQP4_9HYPH</name>
<comment type="similarity">
    <text evidence="4">Belongs to the phospholipase D family.</text>
</comment>
<reference evidence="13 14" key="1">
    <citation type="submission" date="2016-11" db="EMBL/GenBank/DDBJ databases">
        <authorList>
            <person name="Varghese N."/>
            <person name="Submissions S."/>
        </authorList>
    </citation>
    <scope>NUCLEOTIDE SEQUENCE [LARGE SCALE GENOMIC DNA]</scope>
    <source>
        <strain evidence="13 14">DSM 21988</strain>
    </source>
</reference>
<organism evidence="13 14">
    <name type="scientific">Aureimonas altamirensis DSM 21988</name>
    <dbReference type="NCBI Taxonomy" id="1121026"/>
    <lineage>
        <taxon>Bacteria</taxon>
        <taxon>Pseudomonadati</taxon>
        <taxon>Pseudomonadota</taxon>
        <taxon>Alphaproteobacteria</taxon>
        <taxon>Hyphomicrobiales</taxon>
        <taxon>Aurantimonadaceae</taxon>
        <taxon>Aureimonas</taxon>
    </lineage>
</organism>
<comment type="catalytic activity">
    <reaction evidence="1">
        <text>a 1,2-diacyl-sn-glycero-3-phosphocholine + H2O = a 1,2-diacyl-sn-glycero-3-phosphate + choline + H(+)</text>
        <dbReference type="Rhea" id="RHEA:14445"/>
        <dbReference type="ChEBI" id="CHEBI:15354"/>
        <dbReference type="ChEBI" id="CHEBI:15377"/>
        <dbReference type="ChEBI" id="CHEBI:15378"/>
        <dbReference type="ChEBI" id="CHEBI:57643"/>
        <dbReference type="ChEBI" id="CHEBI:58608"/>
        <dbReference type="EC" id="3.1.4.4"/>
    </reaction>
</comment>
<evidence type="ECO:0000259" key="12">
    <source>
        <dbReference type="PROSITE" id="PS50035"/>
    </source>
</evidence>
<sequence length="310" mass="34918">MSRKLIVLPDDTADAIIKPIAEASKSIDIRMFVFTSRPLLHAVTSAQRRGVTVRVMLNPARRNGVCENEEARRALEDAGVQVRDSSPDFALTHQKSMVIDSEIGFVKSLNWDDRNLTETRDYVVSTRDHSEVSEMVQCFECDWAREPFEPAHNSSLIWCPNNGRARLAAFIDGAKHSLWVQNERYQDMVIIERIVRAVQRGVQVHIMAKPPHKLKAQQLVEAVGGLRILQDVGAKVRQLRHLKLHGKVLVADGSRAIVGSINLAPGSFDSRRELAIETDGKHVLDRLITVFDHDWHHAHELDLSDESLLA</sequence>
<dbReference type="RefSeq" id="WP_060609981.1">
    <property type="nucleotide sequence ID" value="NZ_FQZC01000005.1"/>
</dbReference>
<evidence type="ECO:0000313" key="14">
    <source>
        <dbReference type="Proteomes" id="UP000184290"/>
    </source>
</evidence>
<dbReference type="PANTHER" id="PTHR43856:SF1">
    <property type="entry name" value="MITOCHONDRIAL CARDIOLIPIN HYDROLASE"/>
    <property type="match status" value="1"/>
</dbReference>
<protein>
    <recommendedName>
        <fullName evidence="6">Phospholipase D</fullName>
        <ecNumber evidence="5">3.1.4.4</ecNumber>
    </recommendedName>
    <alternativeName>
        <fullName evidence="11">Choline phosphatase</fullName>
    </alternativeName>
</protein>
<evidence type="ECO:0000256" key="2">
    <source>
        <dbReference type="ARBA" id="ARBA00003145"/>
    </source>
</evidence>
<evidence type="ECO:0000256" key="8">
    <source>
        <dbReference type="ARBA" id="ARBA00022801"/>
    </source>
</evidence>
<accession>A0ABY1IQP4</accession>
<evidence type="ECO:0000256" key="7">
    <source>
        <dbReference type="ARBA" id="ARBA00022525"/>
    </source>
</evidence>
<dbReference type="InterPro" id="IPR025202">
    <property type="entry name" value="PLD-like_dom"/>
</dbReference>
<evidence type="ECO:0000256" key="6">
    <source>
        <dbReference type="ARBA" id="ARBA00018392"/>
    </source>
</evidence>
<evidence type="ECO:0000256" key="3">
    <source>
        <dbReference type="ARBA" id="ARBA00004613"/>
    </source>
</evidence>
<dbReference type="Proteomes" id="UP000184290">
    <property type="component" value="Unassembled WGS sequence"/>
</dbReference>
<evidence type="ECO:0000313" key="13">
    <source>
        <dbReference type="EMBL" id="SHJ93326.1"/>
    </source>
</evidence>
<dbReference type="CDD" id="cd09128">
    <property type="entry name" value="PLDc_unchar1_2"/>
    <property type="match status" value="1"/>
</dbReference>
<keyword evidence="7" id="KW-0964">Secreted</keyword>
<keyword evidence="8" id="KW-0378">Hydrolase</keyword>
<keyword evidence="14" id="KW-1185">Reference proteome</keyword>
<comment type="caution">
    <text evidence="13">The sequence shown here is derived from an EMBL/GenBank/DDBJ whole genome shotgun (WGS) entry which is preliminary data.</text>
</comment>
<evidence type="ECO:0000256" key="9">
    <source>
        <dbReference type="ARBA" id="ARBA00022963"/>
    </source>
</evidence>